<dbReference type="InterPro" id="IPR011009">
    <property type="entry name" value="Kinase-like_dom_sf"/>
</dbReference>
<sequence>METTPDRSGLWVLCVWLMLTMDQARWISVRHKLLQTADWWSLALLTHEMLSRATPFEAERENNQQMIFETPGYFCHTSCFSMTALSMMMKTILVWMLALSYQALSLTRLVALSRI</sequence>
<keyword evidence="1" id="KW-1133">Transmembrane helix</keyword>
<accession>A0A067RIP6</accession>
<reference evidence="3 4" key="1">
    <citation type="journal article" date="2014" name="Nat. Commun.">
        <title>Molecular traces of alternative social organization in a termite genome.</title>
        <authorList>
            <person name="Terrapon N."/>
            <person name="Li C."/>
            <person name="Robertson H.M."/>
            <person name="Ji L."/>
            <person name="Meng X."/>
            <person name="Booth W."/>
            <person name="Chen Z."/>
            <person name="Childers C.P."/>
            <person name="Glastad K.M."/>
            <person name="Gokhale K."/>
            <person name="Gowin J."/>
            <person name="Gronenberg W."/>
            <person name="Hermansen R.A."/>
            <person name="Hu H."/>
            <person name="Hunt B.G."/>
            <person name="Huylmans A.K."/>
            <person name="Khalil S.M."/>
            <person name="Mitchell R.D."/>
            <person name="Munoz-Torres M.C."/>
            <person name="Mustard J.A."/>
            <person name="Pan H."/>
            <person name="Reese J.T."/>
            <person name="Scharf M.E."/>
            <person name="Sun F."/>
            <person name="Vogel H."/>
            <person name="Xiao J."/>
            <person name="Yang W."/>
            <person name="Yang Z."/>
            <person name="Yang Z."/>
            <person name="Zhou J."/>
            <person name="Zhu J."/>
            <person name="Brent C.S."/>
            <person name="Elsik C.G."/>
            <person name="Goodisman M.A."/>
            <person name="Liberles D.A."/>
            <person name="Roe R.M."/>
            <person name="Vargo E.L."/>
            <person name="Vilcinskas A."/>
            <person name="Wang J."/>
            <person name="Bornberg-Bauer E."/>
            <person name="Korb J."/>
            <person name="Zhang G."/>
            <person name="Liebig J."/>
        </authorList>
    </citation>
    <scope>NUCLEOTIDE SEQUENCE [LARGE SCALE GENOMIC DNA]</scope>
    <source>
        <tissue evidence="3">Whole organism</tissue>
    </source>
</reference>
<feature type="chain" id="PRO_5001648588" evidence="2">
    <location>
        <begin position="25"/>
        <end position="115"/>
    </location>
</feature>
<keyword evidence="2" id="KW-0732">Signal</keyword>
<dbReference type="Proteomes" id="UP000027135">
    <property type="component" value="Unassembled WGS sequence"/>
</dbReference>
<keyword evidence="4" id="KW-1185">Reference proteome</keyword>
<evidence type="ECO:0000313" key="3">
    <source>
        <dbReference type="EMBL" id="KDR23721.1"/>
    </source>
</evidence>
<proteinExistence type="predicted"/>
<name>A0A067RIP6_ZOONE</name>
<feature type="signal peptide" evidence="2">
    <location>
        <begin position="1"/>
        <end position="24"/>
    </location>
</feature>
<evidence type="ECO:0000313" key="4">
    <source>
        <dbReference type="Proteomes" id="UP000027135"/>
    </source>
</evidence>
<evidence type="ECO:0000256" key="1">
    <source>
        <dbReference type="SAM" id="Phobius"/>
    </source>
</evidence>
<evidence type="ECO:0000256" key="2">
    <source>
        <dbReference type="SAM" id="SignalP"/>
    </source>
</evidence>
<dbReference type="Gene3D" id="1.10.510.10">
    <property type="entry name" value="Transferase(Phosphotransferase) domain 1"/>
    <property type="match status" value="1"/>
</dbReference>
<dbReference type="SUPFAM" id="SSF56112">
    <property type="entry name" value="Protein kinase-like (PK-like)"/>
    <property type="match status" value="1"/>
</dbReference>
<keyword evidence="1" id="KW-0472">Membrane</keyword>
<protein>
    <submittedName>
        <fullName evidence="3">Uncharacterized protein</fullName>
    </submittedName>
</protein>
<gene>
    <name evidence="3" type="ORF">L798_13787</name>
</gene>
<dbReference type="InParanoid" id="A0A067RIP6"/>
<organism evidence="3 4">
    <name type="scientific">Zootermopsis nevadensis</name>
    <name type="common">Dampwood termite</name>
    <dbReference type="NCBI Taxonomy" id="136037"/>
    <lineage>
        <taxon>Eukaryota</taxon>
        <taxon>Metazoa</taxon>
        <taxon>Ecdysozoa</taxon>
        <taxon>Arthropoda</taxon>
        <taxon>Hexapoda</taxon>
        <taxon>Insecta</taxon>
        <taxon>Pterygota</taxon>
        <taxon>Neoptera</taxon>
        <taxon>Polyneoptera</taxon>
        <taxon>Dictyoptera</taxon>
        <taxon>Blattodea</taxon>
        <taxon>Blattoidea</taxon>
        <taxon>Termitoidae</taxon>
        <taxon>Termopsidae</taxon>
        <taxon>Zootermopsis</taxon>
    </lineage>
</organism>
<keyword evidence="1" id="KW-0812">Transmembrane</keyword>
<feature type="transmembrane region" description="Helical" evidence="1">
    <location>
        <begin position="92"/>
        <end position="111"/>
    </location>
</feature>
<dbReference type="EMBL" id="KK852447">
    <property type="protein sequence ID" value="KDR23721.1"/>
    <property type="molecule type" value="Genomic_DNA"/>
</dbReference>
<dbReference type="AlphaFoldDB" id="A0A067RIP6"/>